<reference evidence="1" key="1">
    <citation type="submission" date="2021-02" db="EMBL/GenBank/DDBJ databases">
        <authorList>
            <consortium name="DOE Joint Genome Institute"/>
            <person name="Ahrendt S."/>
            <person name="Looney B.P."/>
            <person name="Miyauchi S."/>
            <person name="Morin E."/>
            <person name="Drula E."/>
            <person name="Courty P.E."/>
            <person name="Chicoki N."/>
            <person name="Fauchery L."/>
            <person name="Kohler A."/>
            <person name="Kuo A."/>
            <person name="Labutti K."/>
            <person name="Pangilinan J."/>
            <person name="Lipzen A."/>
            <person name="Riley R."/>
            <person name="Andreopoulos W."/>
            <person name="He G."/>
            <person name="Johnson J."/>
            <person name="Barry K.W."/>
            <person name="Grigoriev I.V."/>
            <person name="Nagy L."/>
            <person name="Hibbett D."/>
            <person name="Henrissat B."/>
            <person name="Matheny P.B."/>
            <person name="Labbe J."/>
            <person name="Martin F."/>
        </authorList>
    </citation>
    <scope>NUCLEOTIDE SEQUENCE</scope>
    <source>
        <strain evidence="1">FP105234-sp</strain>
    </source>
</reference>
<proteinExistence type="predicted"/>
<reference evidence="1" key="2">
    <citation type="journal article" date="2022" name="New Phytol.">
        <title>Evolutionary transition to the ectomycorrhizal habit in the genomes of a hyperdiverse lineage of mushroom-forming fungi.</title>
        <authorList>
            <person name="Looney B."/>
            <person name="Miyauchi S."/>
            <person name="Morin E."/>
            <person name="Drula E."/>
            <person name="Courty P.E."/>
            <person name="Kohler A."/>
            <person name="Kuo A."/>
            <person name="LaButti K."/>
            <person name="Pangilinan J."/>
            <person name="Lipzen A."/>
            <person name="Riley R."/>
            <person name="Andreopoulos W."/>
            <person name="He G."/>
            <person name="Johnson J."/>
            <person name="Nolan M."/>
            <person name="Tritt A."/>
            <person name="Barry K.W."/>
            <person name="Grigoriev I.V."/>
            <person name="Nagy L.G."/>
            <person name="Hibbett D."/>
            <person name="Henrissat B."/>
            <person name="Matheny P.B."/>
            <person name="Labbe J."/>
            <person name="Martin F.M."/>
        </authorList>
    </citation>
    <scope>NUCLEOTIDE SEQUENCE</scope>
    <source>
        <strain evidence="1">FP105234-sp</strain>
    </source>
</reference>
<organism evidence="1 2">
    <name type="scientific">Auriscalpium vulgare</name>
    <dbReference type="NCBI Taxonomy" id="40419"/>
    <lineage>
        <taxon>Eukaryota</taxon>
        <taxon>Fungi</taxon>
        <taxon>Dikarya</taxon>
        <taxon>Basidiomycota</taxon>
        <taxon>Agaricomycotina</taxon>
        <taxon>Agaricomycetes</taxon>
        <taxon>Russulales</taxon>
        <taxon>Auriscalpiaceae</taxon>
        <taxon>Auriscalpium</taxon>
    </lineage>
</organism>
<comment type="caution">
    <text evidence="1">The sequence shown here is derived from an EMBL/GenBank/DDBJ whole genome shotgun (WGS) entry which is preliminary data.</text>
</comment>
<protein>
    <submittedName>
        <fullName evidence="1">Uncharacterized protein</fullName>
    </submittedName>
</protein>
<evidence type="ECO:0000313" key="2">
    <source>
        <dbReference type="Proteomes" id="UP000814033"/>
    </source>
</evidence>
<evidence type="ECO:0000313" key="1">
    <source>
        <dbReference type="EMBL" id="KAI0044672.1"/>
    </source>
</evidence>
<name>A0ACB8RLA6_9AGAM</name>
<dbReference type="Proteomes" id="UP000814033">
    <property type="component" value="Unassembled WGS sequence"/>
</dbReference>
<dbReference type="EMBL" id="MU275975">
    <property type="protein sequence ID" value="KAI0044672.1"/>
    <property type="molecule type" value="Genomic_DNA"/>
</dbReference>
<sequence length="72" mass="7520">MWFRGATGVLGRHPCATLHLRTATASCSLLPPLLRVFQWRAASGAARLSRVFASVGTSQPPGVGVVTAYAPA</sequence>
<keyword evidence="2" id="KW-1185">Reference proteome</keyword>
<gene>
    <name evidence="1" type="ORF">FA95DRAFT_1562004</name>
</gene>
<accession>A0ACB8RLA6</accession>